<evidence type="ECO:0000256" key="1">
    <source>
        <dbReference type="SAM" id="MobiDB-lite"/>
    </source>
</evidence>
<name>A0AAV4F6L5_9GAST</name>
<sequence length="123" mass="14703">MLERKQTQQKIRTEEKKQQMRKQRKKDDKQEKEKQILENIFDLLNSCFPPNHKSHKIINKNTVKLIYSCTPNIKQIINSHNKRIINETPKKVSTTKLCNCRNKPSLPLQEKCLEKSLVYQKPF</sequence>
<dbReference type="EMBL" id="BMAT01007661">
    <property type="protein sequence ID" value="GFR68656.1"/>
    <property type="molecule type" value="Genomic_DNA"/>
</dbReference>
<keyword evidence="3" id="KW-1185">Reference proteome</keyword>
<dbReference type="AlphaFoldDB" id="A0AAV4F6L5"/>
<feature type="region of interest" description="Disordered" evidence="1">
    <location>
        <begin position="1"/>
        <end position="32"/>
    </location>
</feature>
<evidence type="ECO:0000313" key="3">
    <source>
        <dbReference type="Proteomes" id="UP000762676"/>
    </source>
</evidence>
<evidence type="ECO:0000313" key="2">
    <source>
        <dbReference type="EMBL" id="GFR68656.1"/>
    </source>
</evidence>
<comment type="caution">
    <text evidence="2">The sequence shown here is derived from an EMBL/GenBank/DDBJ whole genome shotgun (WGS) entry which is preliminary data.</text>
</comment>
<feature type="compositionally biased region" description="Basic and acidic residues" evidence="1">
    <location>
        <begin position="1"/>
        <end position="18"/>
    </location>
</feature>
<organism evidence="2 3">
    <name type="scientific">Elysia marginata</name>
    <dbReference type="NCBI Taxonomy" id="1093978"/>
    <lineage>
        <taxon>Eukaryota</taxon>
        <taxon>Metazoa</taxon>
        <taxon>Spiralia</taxon>
        <taxon>Lophotrochozoa</taxon>
        <taxon>Mollusca</taxon>
        <taxon>Gastropoda</taxon>
        <taxon>Heterobranchia</taxon>
        <taxon>Euthyneura</taxon>
        <taxon>Panpulmonata</taxon>
        <taxon>Sacoglossa</taxon>
        <taxon>Placobranchoidea</taxon>
        <taxon>Plakobranchidae</taxon>
        <taxon>Elysia</taxon>
    </lineage>
</organism>
<dbReference type="Proteomes" id="UP000762676">
    <property type="component" value="Unassembled WGS sequence"/>
</dbReference>
<gene>
    <name evidence="2" type="ORF">ElyMa_003737500</name>
</gene>
<reference evidence="2 3" key="1">
    <citation type="journal article" date="2021" name="Elife">
        <title>Chloroplast acquisition without the gene transfer in kleptoplastic sea slugs, Plakobranchus ocellatus.</title>
        <authorList>
            <person name="Maeda T."/>
            <person name="Takahashi S."/>
            <person name="Yoshida T."/>
            <person name="Shimamura S."/>
            <person name="Takaki Y."/>
            <person name="Nagai Y."/>
            <person name="Toyoda A."/>
            <person name="Suzuki Y."/>
            <person name="Arimoto A."/>
            <person name="Ishii H."/>
            <person name="Satoh N."/>
            <person name="Nishiyama T."/>
            <person name="Hasebe M."/>
            <person name="Maruyama T."/>
            <person name="Minagawa J."/>
            <person name="Obokata J."/>
            <person name="Shigenobu S."/>
        </authorList>
    </citation>
    <scope>NUCLEOTIDE SEQUENCE [LARGE SCALE GENOMIC DNA]</scope>
</reference>
<protein>
    <submittedName>
        <fullName evidence="2">Uncharacterized protein</fullName>
    </submittedName>
</protein>
<accession>A0AAV4F6L5</accession>
<proteinExistence type="predicted"/>